<evidence type="ECO:0000256" key="2">
    <source>
        <dbReference type="ARBA" id="ARBA00022723"/>
    </source>
</evidence>
<reference evidence="6" key="1">
    <citation type="submission" date="2021-01" db="EMBL/GenBank/DDBJ databases">
        <title>Modified the classification status of verrucomicrobia.</title>
        <authorList>
            <person name="Feng X."/>
        </authorList>
    </citation>
    <scope>NUCLEOTIDE SEQUENCE</scope>
    <source>
        <strain evidence="6">KCTC 12986</strain>
    </source>
</reference>
<proteinExistence type="predicted"/>
<evidence type="ECO:0000256" key="1">
    <source>
        <dbReference type="ARBA" id="ARBA00001947"/>
    </source>
</evidence>
<dbReference type="SMART" id="SM00849">
    <property type="entry name" value="Lactamase_B"/>
    <property type="match status" value="1"/>
</dbReference>
<dbReference type="GO" id="GO:0046872">
    <property type="term" value="F:metal ion binding"/>
    <property type="evidence" value="ECO:0007669"/>
    <property type="project" value="UniProtKB-KW"/>
</dbReference>
<keyword evidence="2" id="KW-0479">Metal-binding</keyword>
<evidence type="ECO:0000313" key="7">
    <source>
        <dbReference type="Proteomes" id="UP000604083"/>
    </source>
</evidence>
<dbReference type="Proteomes" id="UP000604083">
    <property type="component" value="Unassembled WGS sequence"/>
</dbReference>
<keyword evidence="4" id="KW-0862">Zinc</keyword>
<comment type="caution">
    <text evidence="6">The sequence shown here is derived from an EMBL/GenBank/DDBJ whole genome shotgun (WGS) entry which is preliminary data.</text>
</comment>
<dbReference type="Pfam" id="PF00753">
    <property type="entry name" value="Lactamase_B"/>
    <property type="match status" value="1"/>
</dbReference>
<gene>
    <name evidence="6" type="ORF">JIN78_15730</name>
</gene>
<keyword evidence="7" id="KW-1185">Reference proteome</keyword>
<dbReference type="CDD" id="cd06262">
    <property type="entry name" value="metallo-hydrolase-like_MBL-fold"/>
    <property type="match status" value="1"/>
</dbReference>
<dbReference type="InterPro" id="IPR036866">
    <property type="entry name" value="RibonucZ/Hydroxyglut_hydro"/>
</dbReference>
<evidence type="ECO:0000256" key="4">
    <source>
        <dbReference type="ARBA" id="ARBA00022833"/>
    </source>
</evidence>
<accession>A0A934VM94</accession>
<dbReference type="PANTHER" id="PTHR46233">
    <property type="entry name" value="HYDROXYACYLGLUTATHIONE HYDROLASE GLOC"/>
    <property type="match status" value="1"/>
</dbReference>
<dbReference type="EMBL" id="JAENIO010000059">
    <property type="protein sequence ID" value="MBK1835519.1"/>
    <property type="molecule type" value="Genomic_DNA"/>
</dbReference>
<evidence type="ECO:0000256" key="3">
    <source>
        <dbReference type="ARBA" id="ARBA00022801"/>
    </source>
</evidence>
<evidence type="ECO:0000313" key="6">
    <source>
        <dbReference type="EMBL" id="MBK1835519.1"/>
    </source>
</evidence>
<organism evidence="6 7">
    <name type="scientific">Roseibacillus ishigakijimensis</name>
    <dbReference type="NCBI Taxonomy" id="454146"/>
    <lineage>
        <taxon>Bacteria</taxon>
        <taxon>Pseudomonadati</taxon>
        <taxon>Verrucomicrobiota</taxon>
        <taxon>Verrucomicrobiia</taxon>
        <taxon>Verrucomicrobiales</taxon>
        <taxon>Verrucomicrobiaceae</taxon>
        <taxon>Roseibacillus</taxon>
    </lineage>
</organism>
<feature type="domain" description="Metallo-beta-lactamase" evidence="5">
    <location>
        <begin position="12"/>
        <end position="182"/>
    </location>
</feature>
<keyword evidence="3" id="KW-0378">Hydrolase</keyword>
<dbReference type="GO" id="GO:0016787">
    <property type="term" value="F:hydrolase activity"/>
    <property type="evidence" value="ECO:0007669"/>
    <property type="project" value="UniProtKB-KW"/>
</dbReference>
<comment type="cofactor">
    <cofactor evidence="1">
        <name>Zn(2+)</name>
        <dbReference type="ChEBI" id="CHEBI:29105"/>
    </cofactor>
</comment>
<dbReference type="AlphaFoldDB" id="A0A934VM94"/>
<protein>
    <submittedName>
        <fullName evidence="6">MBL fold metallo-hydrolase</fullName>
    </submittedName>
</protein>
<dbReference type="InterPro" id="IPR001279">
    <property type="entry name" value="Metallo-B-lactamas"/>
</dbReference>
<dbReference type="RefSeq" id="WP_200392957.1">
    <property type="nucleotide sequence ID" value="NZ_JAENIO010000059.1"/>
</dbReference>
<dbReference type="PANTHER" id="PTHR46233:SF3">
    <property type="entry name" value="HYDROXYACYLGLUTATHIONE HYDROLASE GLOC"/>
    <property type="match status" value="1"/>
</dbReference>
<dbReference type="Gene3D" id="3.60.15.10">
    <property type="entry name" value="Ribonuclease Z/Hydroxyacylglutathione hydrolase-like"/>
    <property type="match status" value="1"/>
</dbReference>
<name>A0A934VM94_9BACT</name>
<sequence length="195" mass="21484">MNFERFTGGFAATNGYLLQKDGTHVLVDAPAGSFDWLQKLGITPDALLLTHQHFDHVEDASLFDCPRYAFAPFSRDLILDQRARDWGLPVTVEEFAVSELLEGRSQLTVGPFTFELRHVPGHSPDSLVFSLPVEELALVGDTIFQGSYGRTDLPGGDEALLFSGIREKLLTLPEATTFYPGHGEPTTPGAERAFF</sequence>
<evidence type="ECO:0000259" key="5">
    <source>
        <dbReference type="SMART" id="SM00849"/>
    </source>
</evidence>
<dbReference type="SUPFAM" id="SSF56281">
    <property type="entry name" value="Metallo-hydrolase/oxidoreductase"/>
    <property type="match status" value="1"/>
</dbReference>
<dbReference type="InterPro" id="IPR051453">
    <property type="entry name" value="MBL_Glyoxalase_II"/>
</dbReference>